<accession>A0A6A8A865</accession>
<dbReference type="InterPro" id="IPR005143">
    <property type="entry name" value="TF_LuxR_autoind-bd_dom"/>
</dbReference>
<comment type="caution">
    <text evidence="5">The sequence shown here is derived from an EMBL/GenBank/DDBJ whole genome shotgun (WGS) entry which is preliminary data.</text>
</comment>
<organism evidence="5 6">
    <name type="scientific">Endobacterium cereale</name>
    <dbReference type="NCBI Taxonomy" id="2663029"/>
    <lineage>
        <taxon>Bacteria</taxon>
        <taxon>Pseudomonadati</taxon>
        <taxon>Pseudomonadota</taxon>
        <taxon>Alphaproteobacteria</taxon>
        <taxon>Hyphomicrobiales</taxon>
        <taxon>Rhizobiaceae</taxon>
        <taxon>Endobacterium</taxon>
    </lineage>
</organism>
<name>A0A6A8A865_9HYPH</name>
<dbReference type="InterPro" id="IPR036388">
    <property type="entry name" value="WH-like_DNA-bd_sf"/>
</dbReference>
<dbReference type="Gene3D" id="3.30.450.80">
    <property type="entry name" value="Transcription factor LuxR-like, autoinducer-binding domain"/>
    <property type="match status" value="1"/>
</dbReference>
<keyword evidence="3" id="KW-0804">Transcription</keyword>
<reference evidence="5 6" key="1">
    <citation type="submission" date="2019-11" db="EMBL/GenBank/DDBJ databases">
        <title>Genome analysis of Rhizobacterium cereale a novel genus and species isolated from maize roots in North Spain.</title>
        <authorList>
            <person name="Menendez E."/>
            <person name="Flores-Felix J.D."/>
            <person name="Ramirez-Bahena M.-H."/>
            <person name="Igual J.M."/>
            <person name="Garcia-Fraile P."/>
            <person name="Peix A."/>
            <person name="Velazquez E."/>
        </authorList>
    </citation>
    <scope>NUCLEOTIDE SEQUENCE [LARGE SCALE GENOMIC DNA]</scope>
    <source>
        <strain evidence="5 6">RZME27</strain>
    </source>
</reference>
<evidence type="ECO:0000313" key="6">
    <source>
        <dbReference type="Proteomes" id="UP000435138"/>
    </source>
</evidence>
<dbReference type="PANTHER" id="PTHR44688">
    <property type="entry name" value="DNA-BINDING TRANSCRIPTIONAL ACTIVATOR DEVR_DOSR"/>
    <property type="match status" value="1"/>
</dbReference>
<dbReference type="InterPro" id="IPR036693">
    <property type="entry name" value="TF_LuxR_autoind-bd_dom_sf"/>
</dbReference>
<dbReference type="SUPFAM" id="SSF75516">
    <property type="entry name" value="Pheromone-binding domain of LuxR-like quorum-sensing transcription factors"/>
    <property type="match status" value="1"/>
</dbReference>
<sequence>MVSSDDSQVEAYRDFADLASVPRTRIFHHHPFIERLRRAVHFDFIAVSGLDIDRFRFGNGQSIDTNLPPGYIETYAAEKLYLRDPLVAASLASSGNVLCDADVFTDTPPPERLHQLMSSFGVRNRTLFPLKRGEHLYGAITFMRTTRFDADEIDFLKRICEVTHVAMTKPLMDRFATDTMRLSSGELICLRLASHGLTSERIAAESGYQVDTVNTYMKSAVKKVGATNRTEAIAEAIRRRLIE</sequence>
<evidence type="ECO:0000256" key="3">
    <source>
        <dbReference type="ARBA" id="ARBA00023163"/>
    </source>
</evidence>
<proteinExistence type="predicted"/>
<protein>
    <submittedName>
        <fullName evidence="5">GAF domain-containing protein</fullName>
    </submittedName>
</protein>
<dbReference type="Pfam" id="PF03472">
    <property type="entry name" value="Autoind_bind"/>
    <property type="match status" value="1"/>
</dbReference>
<dbReference type="GO" id="GO:0003677">
    <property type="term" value="F:DNA binding"/>
    <property type="evidence" value="ECO:0007669"/>
    <property type="project" value="UniProtKB-KW"/>
</dbReference>
<dbReference type="AlphaFoldDB" id="A0A6A8A865"/>
<evidence type="ECO:0000256" key="2">
    <source>
        <dbReference type="ARBA" id="ARBA00023125"/>
    </source>
</evidence>
<dbReference type="PANTHER" id="PTHR44688:SF16">
    <property type="entry name" value="DNA-BINDING TRANSCRIPTIONAL ACTIVATOR DEVR_DOSR"/>
    <property type="match status" value="1"/>
</dbReference>
<dbReference type="EMBL" id="WIXI01000043">
    <property type="protein sequence ID" value="MQY46929.1"/>
    <property type="molecule type" value="Genomic_DNA"/>
</dbReference>
<dbReference type="Gene3D" id="1.10.10.10">
    <property type="entry name" value="Winged helix-like DNA-binding domain superfamily/Winged helix DNA-binding domain"/>
    <property type="match status" value="1"/>
</dbReference>
<dbReference type="SUPFAM" id="SSF46894">
    <property type="entry name" value="C-terminal effector domain of the bipartite response regulators"/>
    <property type="match status" value="1"/>
</dbReference>
<gene>
    <name evidence="5" type="ORF">GAO09_12900</name>
</gene>
<evidence type="ECO:0000256" key="1">
    <source>
        <dbReference type="ARBA" id="ARBA00023015"/>
    </source>
</evidence>
<feature type="domain" description="HTH luxR-type" evidence="4">
    <location>
        <begin position="175"/>
        <end position="240"/>
    </location>
</feature>
<dbReference type="Pfam" id="PF00196">
    <property type="entry name" value="GerE"/>
    <property type="match status" value="1"/>
</dbReference>
<dbReference type="Proteomes" id="UP000435138">
    <property type="component" value="Unassembled WGS sequence"/>
</dbReference>
<dbReference type="PROSITE" id="PS50043">
    <property type="entry name" value="HTH_LUXR_2"/>
    <property type="match status" value="1"/>
</dbReference>
<dbReference type="CDD" id="cd06170">
    <property type="entry name" value="LuxR_C_like"/>
    <property type="match status" value="1"/>
</dbReference>
<keyword evidence="6" id="KW-1185">Reference proteome</keyword>
<evidence type="ECO:0000313" key="5">
    <source>
        <dbReference type="EMBL" id="MQY46929.1"/>
    </source>
</evidence>
<evidence type="ECO:0000259" key="4">
    <source>
        <dbReference type="PROSITE" id="PS50043"/>
    </source>
</evidence>
<dbReference type="InterPro" id="IPR016032">
    <property type="entry name" value="Sig_transdc_resp-reg_C-effctor"/>
</dbReference>
<dbReference type="SMART" id="SM00421">
    <property type="entry name" value="HTH_LUXR"/>
    <property type="match status" value="1"/>
</dbReference>
<keyword evidence="2" id="KW-0238">DNA-binding</keyword>
<keyword evidence="1" id="KW-0805">Transcription regulation</keyword>
<dbReference type="InterPro" id="IPR000792">
    <property type="entry name" value="Tscrpt_reg_LuxR_C"/>
</dbReference>
<dbReference type="GO" id="GO:0006355">
    <property type="term" value="P:regulation of DNA-templated transcription"/>
    <property type="evidence" value="ECO:0007669"/>
    <property type="project" value="InterPro"/>
</dbReference>